<accession>A0A556AER9</accession>
<evidence type="ECO:0000313" key="2">
    <source>
        <dbReference type="EMBL" id="TSH91386.1"/>
    </source>
</evidence>
<gene>
    <name evidence="2" type="ORF">FOZ76_18615</name>
</gene>
<feature type="domain" description="DUF4214" evidence="1">
    <location>
        <begin position="77"/>
        <end position="129"/>
    </location>
</feature>
<proteinExistence type="predicted"/>
<sequence length="801" mass="82370">MASIGIEEARTEVAGMFMAYMGRAPEYEAMSYYVERLQTLAEEQGDGEGALDNAYLALSAEVYQSAQANGEIPSEVNSTNSEYVTWIYNNVLGRSPDEEGLNYWTEQLDSDTFSREDLLAVVIRSVQNQDPESRDAMFFNNRLEVALEFAKFENSNPNILADLQHNAADILAGVNEDPASVDAAKDMLYTATGGGESLVLTPGVDNLAGTSGDDVFSALPVNGADSTPATTLNQFDSLDGGAGRDTLNIYTDEAGNNTTQQGSVKNIEVINIFNNGTVFAGDAGVDASQFQGAEEIWQNNEATSVREVGDDVTVGFKDIEADSALAAEAADGTAELNLAFDNVAAAAGEGEQGGAGLVGVLASGENLDTVNLTGSLAPAAEGADEPMVVFGAVTGDAVDTVSINSEMDTWIVGAFGESVTTLDASGSTGDLLYVHGLIDEYRPAFIGGEGDDTVVAVDLGLNDSLDGGGGDNSLILLTDGEYQTEDYDAINQAQNFGNLAFVGPTIDVDAAQISSFTDLTVAGSDVTVDNLSAEQTIEVIDPAFLLDGGEDLDASAEGLLAQLGEQSGDSYATSGSLADAFAANSATTLALNNAAADVSVQVTGAIDLTLATGAGDDLGVTGGTLAVTGGQEAVAEGDAGSTLTYDNAEGKFSSIDVSEYVGEFSLLGMNADVAETVTLGAGSADSITLSVASAGESSSLYGAMDSIEGFEAGVDSLTLEGGTAEFLDFGGNQPGSLQEAFSLAAQSDLSSEDGVAVFHFDGNTYLYNDGDGAGAYDDGDFAVELVGVYSVEDLSIAEQTV</sequence>
<evidence type="ECO:0000313" key="3">
    <source>
        <dbReference type="Proteomes" id="UP000318405"/>
    </source>
</evidence>
<organism evidence="2 3">
    <name type="scientific">Verticiella sediminum</name>
    <dbReference type="NCBI Taxonomy" id="1247510"/>
    <lineage>
        <taxon>Bacteria</taxon>
        <taxon>Pseudomonadati</taxon>
        <taxon>Pseudomonadota</taxon>
        <taxon>Betaproteobacteria</taxon>
        <taxon>Burkholderiales</taxon>
        <taxon>Alcaligenaceae</taxon>
        <taxon>Verticiella</taxon>
    </lineage>
</organism>
<dbReference type="Pfam" id="PF13946">
    <property type="entry name" value="DUF4214"/>
    <property type="match status" value="1"/>
</dbReference>
<dbReference type="AlphaFoldDB" id="A0A556AER9"/>
<evidence type="ECO:0000259" key="1">
    <source>
        <dbReference type="Pfam" id="PF13946"/>
    </source>
</evidence>
<dbReference type="Proteomes" id="UP000318405">
    <property type="component" value="Unassembled WGS sequence"/>
</dbReference>
<name>A0A556AER9_9BURK</name>
<dbReference type="OrthoDB" id="8749115at2"/>
<comment type="caution">
    <text evidence="2">The sequence shown here is derived from an EMBL/GenBank/DDBJ whole genome shotgun (WGS) entry which is preliminary data.</text>
</comment>
<reference evidence="2 3" key="1">
    <citation type="submission" date="2019-07" db="EMBL/GenBank/DDBJ databases">
        <title>Qingshengfaniella alkalisoli gen. nov., sp. nov., isolated from saline soil.</title>
        <authorList>
            <person name="Xu L."/>
            <person name="Huang X.-X."/>
            <person name="Sun J.-Q."/>
        </authorList>
    </citation>
    <scope>NUCLEOTIDE SEQUENCE [LARGE SCALE GENOMIC DNA]</scope>
    <source>
        <strain evidence="2 3">DSM 27279</strain>
    </source>
</reference>
<dbReference type="InterPro" id="IPR025282">
    <property type="entry name" value="DUF4214"/>
</dbReference>
<dbReference type="RefSeq" id="WP_143949797.1">
    <property type="nucleotide sequence ID" value="NZ_BAABMB010000006.1"/>
</dbReference>
<dbReference type="EMBL" id="VLTJ01000036">
    <property type="protein sequence ID" value="TSH91386.1"/>
    <property type="molecule type" value="Genomic_DNA"/>
</dbReference>
<keyword evidence="3" id="KW-1185">Reference proteome</keyword>
<protein>
    <submittedName>
        <fullName evidence="2">DUF4214 domain-containing protein</fullName>
    </submittedName>
</protein>